<feature type="transmembrane region" description="Helical" evidence="8">
    <location>
        <begin position="134"/>
        <end position="161"/>
    </location>
</feature>
<keyword evidence="3 8" id="KW-0812">Transmembrane</keyword>
<dbReference type="AlphaFoldDB" id="A0AAV7JVN4"/>
<dbReference type="GO" id="GO:0098553">
    <property type="term" value="C:lumenal side of endoplasmic reticulum membrane"/>
    <property type="evidence" value="ECO:0007669"/>
    <property type="project" value="TreeGrafter"/>
</dbReference>
<dbReference type="EMBL" id="JAKMXF010000298">
    <property type="protein sequence ID" value="KAI6652684.1"/>
    <property type="molecule type" value="Genomic_DNA"/>
</dbReference>
<proteinExistence type="inferred from homology"/>
<dbReference type="InterPro" id="IPR007369">
    <property type="entry name" value="Peptidase_A22B_SPP"/>
</dbReference>
<keyword evidence="6 8" id="KW-1133">Transmembrane helix</keyword>
<name>A0AAV7JVN4_9METZ</name>
<dbReference type="PANTHER" id="PTHR12174:SF23">
    <property type="entry name" value="MINOR HISTOCOMPATIBILITY ANTIGEN H13"/>
    <property type="match status" value="1"/>
</dbReference>
<feature type="transmembrane region" description="Helical" evidence="8">
    <location>
        <begin position="78"/>
        <end position="97"/>
    </location>
</feature>
<protein>
    <submittedName>
        <fullName evidence="9">Minor histocompatibility antigen H13-like</fullName>
    </submittedName>
</protein>
<evidence type="ECO:0000313" key="9">
    <source>
        <dbReference type="EMBL" id="KAI6652684.1"/>
    </source>
</evidence>
<dbReference type="GO" id="GO:0042500">
    <property type="term" value="F:aspartic endopeptidase activity, intramembrane cleaving"/>
    <property type="evidence" value="ECO:0007669"/>
    <property type="project" value="InterPro"/>
</dbReference>
<evidence type="ECO:0000256" key="3">
    <source>
        <dbReference type="ARBA" id="ARBA00022692"/>
    </source>
</evidence>
<evidence type="ECO:0000256" key="8">
    <source>
        <dbReference type="SAM" id="Phobius"/>
    </source>
</evidence>
<keyword evidence="4" id="KW-0378">Hydrolase</keyword>
<dbReference type="GO" id="GO:0098554">
    <property type="term" value="C:cytoplasmic side of endoplasmic reticulum membrane"/>
    <property type="evidence" value="ECO:0007669"/>
    <property type="project" value="TreeGrafter"/>
</dbReference>
<evidence type="ECO:0000256" key="2">
    <source>
        <dbReference type="ARBA" id="ARBA00006859"/>
    </source>
</evidence>
<reference evidence="9 10" key="1">
    <citation type="journal article" date="2023" name="BMC Biol.">
        <title>The compact genome of the sponge Oopsacas minuta (Hexactinellida) is lacking key metazoan core genes.</title>
        <authorList>
            <person name="Santini S."/>
            <person name="Schenkelaars Q."/>
            <person name="Jourda C."/>
            <person name="Duchesne M."/>
            <person name="Belahbib H."/>
            <person name="Rocher C."/>
            <person name="Selva M."/>
            <person name="Riesgo A."/>
            <person name="Vervoort M."/>
            <person name="Leys S.P."/>
            <person name="Kodjabachian L."/>
            <person name="Le Bivic A."/>
            <person name="Borchiellini C."/>
            <person name="Claverie J.M."/>
            <person name="Renard E."/>
        </authorList>
    </citation>
    <scope>NUCLEOTIDE SEQUENCE [LARGE SCALE GENOMIC DNA]</scope>
    <source>
        <strain evidence="9">SPO-2</strain>
    </source>
</reference>
<dbReference type="InterPro" id="IPR006639">
    <property type="entry name" value="Preselin/SPP"/>
</dbReference>
<feature type="transmembrane region" description="Helical" evidence="8">
    <location>
        <begin position="303"/>
        <end position="322"/>
    </location>
</feature>
<dbReference type="Pfam" id="PF04258">
    <property type="entry name" value="Peptidase_A22B"/>
    <property type="match status" value="1"/>
</dbReference>
<comment type="similarity">
    <text evidence="2">Belongs to the peptidase A22B family.</text>
</comment>
<keyword evidence="7 8" id="KW-0472">Membrane</keyword>
<feature type="transmembrane region" description="Helical" evidence="8">
    <location>
        <begin position="192"/>
        <end position="210"/>
    </location>
</feature>
<organism evidence="9 10">
    <name type="scientific">Oopsacas minuta</name>
    <dbReference type="NCBI Taxonomy" id="111878"/>
    <lineage>
        <taxon>Eukaryota</taxon>
        <taxon>Metazoa</taxon>
        <taxon>Porifera</taxon>
        <taxon>Hexactinellida</taxon>
        <taxon>Hexasterophora</taxon>
        <taxon>Lyssacinosida</taxon>
        <taxon>Leucopsacidae</taxon>
        <taxon>Oopsacas</taxon>
    </lineage>
</organism>
<evidence type="ECO:0000256" key="5">
    <source>
        <dbReference type="ARBA" id="ARBA00022824"/>
    </source>
</evidence>
<evidence type="ECO:0000256" key="4">
    <source>
        <dbReference type="ARBA" id="ARBA00022801"/>
    </source>
</evidence>
<evidence type="ECO:0000313" key="10">
    <source>
        <dbReference type="Proteomes" id="UP001165289"/>
    </source>
</evidence>
<feature type="transmembrane region" description="Helical" evidence="8">
    <location>
        <begin position="274"/>
        <end position="297"/>
    </location>
</feature>
<sequence length="355" mass="39381">MSETELPTADSSLNTSTNLTRYNASREALIIAYSSMLTMALTPIIIGSIRSVAFHILVRETGNQGNTDIITKKKAMLFPFYASGVLFSFYLIFKYLPPDLVNLLISLLFTWLGVVSMSFFIEKTIVNRGFTQSVLFNLFGTPITALTILSFVFSGLFGGWYFMEKHWVANNLFGLTLATSAIETIPIQSVSVASIMMGGLFIYDIFWVFGTDVMVTVAKSFDAPIKLMFPLDFIDIGFAGKSHTMLGLGDIVVPGLLIAMFCRFDHSLKPGSKFYFYTSLISYILGMVVTIFVLTTFQAAQPALLYLVPACLGIPLMTAFLCGDLGALLKYEDYDEEELEGNKEELKISDPKKDE</sequence>
<dbReference type="PANTHER" id="PTHR12174">
    <property type="entry name" value="SIGNAL PEPTIDE PEPTIDASE"/>
    <property type="match status" value="1"/>
</dbReference>
<evidence type="ECO:0000256" key="1">
    <source>
        <dbReference type="ARBA" id="ARBA00004477"/>
    </source>
</evidence>
<evidence type="ECO:0000256" key="6">
    <source>
        <dbReference type="ARBA" id="ARBA00022989"/>
    </source>
</evidence>
<comment type="caution">
    <text evidence="9">The sequence shown here is derived from an EMBL/GenBank/DDBJ whole genome shotgun (WGS) entry which is preliminary data.</text>
</comment>
<feature type="transmembrane region" description="Helical" evidence="8">
    <location>
        <begin position="103"/>
        <end position="122"/>
    </location>
</feature>
<evidence type="ECO:0000256" key="7">
    <source>
        <dbReference type="ARBA" id="ARBA00023136"/>
    </source>
</evidence>
<comment type="subcellular location">
    <subcellularLocation>
        <location evidence="1">Endoplasmic reticulum membrane</location>
        <topology evidence="1">Multi-pass membrane protein</topology>
    </subcellularLocation>
</comment>
<keyword evidence="10" id="KW-1185">Reference proteome</keyword>
<dbReference type="SMART" id="SM00730">
    <property type="entry name" value="PSN"/>
    <property type="match status" value="1"/>
</dbReference>
<dbReference type="Proteomes" id="UP001165289">
    <property type="component" value="Unassembled WGS sequence"/>
</dbReference>
<feature type="transmembrane region" description="Helical" evidence="8">
    <location>
        <begin position="245"/>
        <end position="262"/>
    </location>
</feature>
<keyword evidence="5" id="KW-0256">Endoplasmic reticulum</keyword>
<gene>
    <name evidence="9" type="ORF">LOD99_4467</name>
</gene>
<feature type="transmembrane region" description="Helical" evidence="8">
    <location>
        <begin position="30"/>
        <end position="57"/>
    </location>
</feature>
<accession>A0AAV7JVN4</accession>
<dbReference type="GO" id="GO:0033619">
    <property type="term" value="P:membrane protein proteolysis"/>
    <property type="evidence" value="ECO:0007669"/>
    <property type="project" value="TreeGrafter"/>
</dbReference>
<dbReference type="GO" id="GO:0006465">
    <property type="term" value="P:signal peptide processing"/>
    <property type="evidence" value="ECO:0007669"/>
    <property type="project" value="TreeGrafter"/>
</dbReference>